<dbReference type="Proteomes" id="UP000051491">
    <property type="component" value="Unassembled WGS sequence"/>
</dbReference>
<dbReference type="STRING" id="89059.LAC1533_0196"/>
<evidence type="ECO:0000256" key="1">
    <source>
        <dbReference type="PIRSR" id="PIRSR613078-1"/>
    </source>
</evidence>
<name>A0A0R2K5F2_9LACO</name>
<feature type="binding site" evidence="2">
    <location>
        <begin position="7"/>
        <end position="14"/>
    </location>
    <ligand>
        <name>substrate</name>
    </ligand>
</feature>
<gene>
    <name evidence="3" type="ORF">IV43_GL001027</name>
    <name evidence="4" type="ORF">LAC1533_0196</name>
</gene>
<dbReference type="CDD" id="cd07067">
    <property type="entry name" value="HP_PGM_like"/>
    <property type="match status" value="1"/>
</dbReference>
<reference evidence="3 5" key="1">
    <citation type="journal article" date="2015" name="Genome Announc.">
        <title>Expanding the biotechnology potential of lactobacilli through comparative genomics of 213 strains and associated genera.</title>
        <authorList>
            <person name="Sun Z."/>
            <person name="Harris H.M."/>
            <person name="McCann A."/>
            <person name="Guo C."/>
            <person name="Argimon S."/>
            <person name="Zhang W."/>
            <person name="Yang X."/>
            <person name="Jeffery I.B."/>
            <person name="Cooney J.C."/>
            <person name="Kagawa T.F."/>
            <person name="Liu W."/>
            <person name="Song Y."/>
            <person name="Salvetti E."/>
            <person name="Wrobel A."/>
            <person name="Rasinkangas P."/>
            <person name="Parkhill J."/>
            <person name="Rea M.C."/>
            <person name="O'Sullivan O."/>
            <person name="Ritari J."/>
            <person name="Douillard F.P."/>
            <person name="Paul Ross R."/>
            <person name="Yang R."/>
            <person name="Briner A.E."/>
            <person name="Felis G.E."/>
            <person name="de Vos W.M."/>
            <person name="Barrangou R."/>
            <person name="Klaenhammer T.R."/>
            <person name="Caufield P.W."/>
            <person name="Cui Y."/>
            <person name="Zhang H."/>
            <person name="O'Toole P.W."/>
        </authorList>
    </citation>
    <scope>NUCLEOTIDE SEQUENCE [LARGE SCALE GENOMIC DNA]</scope>
    <source>
        <strain evidence="3 5">DSM 15353</strain>
    </source>
</reference>
<dbReference type="RefSeq" id="WP_010495275.1">
    <property type="nucleotide sequence ID" value="NZ_JQBK01000025.1"/>
</dbReference>
<dbReference type="PANTHER" id="PTHR48100:SF1">
    <property type="entry name" value="HISTIDINE PHOSPHATASE FAMILY PROTEIN-RELATED"/>
    <property type="match status" value="1"/>
</dbReference>
<dbReference type="Proteomes" id="UP000190935">
    <property type="component" value="Chromosome I"/>
</dbReference>
<dbReference type="EMBL" id="LT630287">
    <property type="protein sequence ID" value="SFV39616.1"/>
    <property type="molecule type" value="Genomic_DNA"/>
</dbReference>
<evidence type="ECO:0000256" key="2">
    <source>
        <dbReference type="PIRSR" id="PIRSR613078-2"/>
    </source>
</evidence>
<dbReference type="InterPro" id="IPR013078">
    <property type="entry name" value="His_Pase_superF_clade-1"/>
</dbReference>
<feature type="binding site" evidence="2">
    <location>
        <position position="58"/>
    </location>
    <ligand>
        <name>substrate</name>
    </ligand>
</feature>
<evidence type="ECO:0000313" key="3">
    <source>
        <dbReference type="EMBL" id="KRN84771.1"/>
    </source>
</evidence>
<dbReference type="AlphaFoldDB" id="A0A0R2K5F2"/>
<reference evidence="6" key="3">
    <citation type="submission" date="2016-11" db="EMBL/GenBank/DDBJ databases">
        <authorList>
            <person name="Papadimitriou K."/>
        </authorList>
    </citation>
    <scope>NUCLEOTIDE SEQUENCE [LARGE SCALE GENOMIC DNA]</scope>
    <source>
        <strain evidence="6">ACA-DC 1533</strain>
    </source>
</reference>
<dbReference type="PANTHER" id="PTHR48100">
    <property type="entry name" value="BROAD-SPECIFICITY PHOSPHATASE YOR283W-RELATED"/>
    <property type="match status" value="1"/>
</dbReference>
<dbReference type="GO" id="GO:0005737">
    <property type="term" value="C:cytoplasm"/>
    <property type="evidence" value="ECO:0007669"/>
    <property type="project" value="TreeGrafter"/>
</dbReference>
<accession>A0A0R2K5F2</accession>
<dbReference type="SUPFAM" id="SSF53254">
    <property type="entry name" value="Phosphoglycerate mutase-like"/>
    <property type="match status" value="1"/>
</dbReference>
<dbReference type="PATRIC" id="fig|89059.3.peg.1087"/>
<dbReference type="GeneID" id="95348299"/>
<feature type="active site" description="Proton donor/acceptor" evidence="1">
    <location>
        <position position="85"/>
    </location>
</feature>
<dbReference type="InterPro" id="IPR050275">
    <property type="entry name" value="PGM_Phosphatase"/>
</dbReference>
<dbReference type="Gene3D" id="3.40.50.1240">
    <property type="entry name" value="Phosphoglycerate mutase-like"/>
    <property type="match status" value="1"/>
</dbReference>
<evidence type="ECO:0000313" key="4">
    <source>
        <dbReference type="EMBL" id="SFV39616.1"/>
    </source>
</evidence>
<dbReference type="SMART" id="SM00855">
    <property type="entry name" value="PGAM"/>
    <property type="match status" value="1"/>
</dbReference>
<dbReference type="GO" id="GO:0016791">
    <property type="term" value="F:phosphatase activity"/>
    <property type="evidence" value="ECO:0007669"/>
    <property type="project" value="TreeGrafter"/>
</dbReference>
<protein>
    <submittedName>
        <fullName evidence="3 4">Phosphoglycerate mutase</fullName>
    </submittedName>
</protein>
<dbReference type="OrthoDB" id="9782128at2"/>
<dbReference type="Pfam" id="PF00300">
    <property type="entry name" value="His_Phos_1"/>
    <property type="match status" value="1"/>
</dbReference>
<evidence type="ECO:0000313" key="5">
    <source>
        <dbReference type="Proteomes" id="UP000051491"/>
    </source>
</evidence>
<feature type="active site" description="Tele-phosphohistidine intermediate" evidence="1">
    <location>
        <position position="8"/>
    </location>
</feature>
<dbReference type="EMBL" id="JQBK01000025">
    <property type="protein sequence ID" value="KRN84771.1"/>
    <property type="molecule type" value="Genomic_DNA"/>
</dbReference>
<reference evidence="4" key="2">
    <citation type="submission" date="2016-11" db="EMBL/GenBank/DDBJ databases">
        <authorList>
            <person name="Jaros S."/>
            <person name="Januszkiewicz K."/>
            <person name="Wedrychowicz H."/>
        </authorList>
    </citation>
    <scope>NUCLEOTIDE SEQUENCE [LARGE SCALE GENOMIC DNA]</scope>
    <source>
        <strain evidence="4">ACA-DC 1533</strain>
    </source>
</reference>
<organism evidence="3 5">
    <name type="scientific">Ligilactobacillus acidipiscis</name>
    <dbReference type="NCBI Taxonomy" id="89059"/>
    <lineage>
        <taxon>Bacteria</taxon>
        <taxon>Bacillati</taxon>
        <taxon>Bacillota</taxon>
        <taxon>Bacilli</taxon>
        <taxon>Lactobacillales</taxon>
        <taxon>Lactobacillaceae</taxon>
        <taxon>Ligilactobacillus</taxon>
    </lineage>
</organism>
<sequence length="206" mass="22972">MYFYFVRHGTTINNQNHTFNGGGVDPVLTGFGQAEAQKLGHYLQEVHFDACFSSPLKRAYETAQLVLKENKQAQPAIKILPALTEMDLGDWDGVSITQLNGAPQIENYFHKPDLFDGHSLHAESYHDLQRRGYRALEQIIKSASGKKNVLIASHGLLLTTLLKSLNGTDLRDIRKDGLVATSSVTIFESKDGTEFKLKDWALKPAE</sequence>
<dbReference type="KEGG" id="laca:LAC1533_0196"/>
<evidence type="ECO:0000313" key="6">
    <source>
        <dbReference type="Proteomes" id="UP000190935"/>
    </source>
</evidence>
<proteinExistence type="predicted"/>
<dbReference type="InterPro" id="IPR029033">
    <property type="entry name" value="His_PPase_superfam"/>
</dbReference>